<dbReference type="InterPro" id="IPR018750">
    <property type="entry name" value="DUF2306_membrane"/>
</dbReference>
<dbReference type="EMBL" id="BOPH01000023">
    <property type="protein sequence ID" value="GIJ67174.1"/>
    <property type="molecule type" value="Genomic_DNA"/>
</dbReference>
<gene>
    <name evidence="3" type="ORF">Voc01_020910</name>
</gene>
<feature type="signal peptide" evidence="2">
    <location>
        <begin position="1"/>
        <end position="21"/>
    </location>
</feature>
<proteinExistence type="predicted"/>
<protein>
    <submittedName>
        <fullName evidence="3">Membrane protein</fullName>
    </submittedName>
</protein>
<dbReference type="RefSeq" id="WP_239160096.1">
    <property type="nucleotide sequence ID" value="NZ_BOPH01000023.1"/>
</dbReference>
<organism evidence="3 4">
    <name type="scientific">Virgisporangium ochraceum</name>
    <dbReference type="NCBI Taxonomy" id="65505"/>
    <lineage>
        <taxon>Bacteria</taxon>
        <taxon>Bacillati</taxon>
        <taxon>Actinomycetota</taxon>
        <taxon>Actinomycetes</taxon>
        <taxon>Micromonosporales</taxon>
        <taxon>Micromonosporaceae</taxon>
        <taxon>Virgisporangium</taxon>
    </lineage>
</organism>
<evidence type="ECO:0000313" key="3">
    <source>
        <dbReference type="EMBL" id="GIJ67174.1"/>
    </source>
</evidence>
<sequence>MTRRWLIPTGLLLLSAVPVAAGAFRVTQLSTGAAAGPGDERFAADPVPVVVHIVTVTVFCVLGAFQFLPRRGTGMARPAWHRVTGRILVPAGLGAALSGLWLTVFFPRPDDVGTLVTVFRLVFGTAMAVAVVLGAVAVRRRDFAGHRAWMVRGYAIGLGAGTQAFTHAVFIAATGPVDRTGKAFAMLAGWLINLAVAEVAIRGRAHRRTLMGAAR</sequence>
<feature type="transmembrane region" description="Helical" evidence="1">
    <location>
        <begin position="88"/>
        <end position="106"/>
    </location>
</feature>
<feature type="transmembrane region" description="Helical" evidence="1">
    <location>
        <begin position="49"/>
        <end position="68"/>
    </location>
</feature>
<feature type="transmembrane region" description="Helical" evidence="1">
    <location>
        <begin position="183"/>
        <end position="201"/>
    </location>
</feature>
<dbReference type="Proteomes" id="UP000635606">
    <property type="component" value="Unassembled WGS sequence"/>
</dbReference>
<keyword evidence="1" id="KW-0812">Transmembrane</keyword>
<keyword evidence="4" id="KW-1185">Reference proteome</keyword>
<feature type="transmembrane region" description="Helical" evidence="1">
    <location>
        <begin position="118"/>
        <end position="138"/>
    </location>
</feature>
<comment type="caution">
    <text evidence="3">The sequence shown here is derived from an EMBL/GenBank/DDBJ whole genome shotgun (WGS) entry which is preliminary data.</text>
</comment>
<accession>A0A8J3ZMS6</accession>
<evidence type="ECO:0000256" key="1">
    <source>
        <dbReference type="SAM" id="Phobius"/>
    </source>
</evidence>
<feature type="chain" id="PRO_5038394762" evidence="2">
    <location>
        <begin position="22"/>
        <end position="215"/>
    </location>
</feature>
<keyword evidence="1" id="KW-0472">Membrane</keyword>
<evidence type="ECO:0000256" key="2">
    <source>
        <dbReference type="SAM" id="SignalP"/>
    </source>
</evidence>
<name>A0A8J3ZMS6_9ACTN</name>
<reference evidence="3" key="1">
    <citation type="submission" date="2021-01" db="EMBL/GenBank/DDBJ databases">
        <title>Whole genome shotgun sequence of Virgisporangium ochraceum NBRC 16418.</title>
        <authorList>
            <person name="Komaki H."/>
            <person name="Tamura T."/>
        </authorList>
    </citation>
    <scope>NUCLEOTIDE SEQUENCE</scope>
    <source>
        <strain evidence="3">NBRC 16418</strain>
    </source>
</reference>
<dbReference type="Pfam" id="PF10067">
    <property type="entry name" value="DUF2306"/>
    <property type="match status" value="1"/>
</dbReference>
<evidence type="ECO:0000313" key="4">
    <source>
        <dbReference type="Proteomes" id="UP000635606"/>
    </source>
</evidence>
<keyword evidence="1" id="KW-1133">Transmembrane helix</keyword>
<keyword evidence="2" id="KW-0732">Signal</keyword>
<dbReference type="AlphaFoldDB" id="A0A8J3ZMS6"/>
<feature type="transmembrane region" description="Helical" evidence="1">
    <location>
        <begin position="150"/>
        <end position="171"/>
    </location>
</feature>